<evidence type="ECO:0000313" key="3">
    <source>
        <dbReference type="Proteomes" id="UP001432027"/>
    </source>
</evidence>
<reference evidence="2" key="1">
    <citation type="submission" date="2023-10" db="EMBL/GenBank/DDBJ databases">
        <title>Genome assembly of Pristionchus species.</title>
        <authorList>
            <person name="Yoshida K."/>
            <person name="Sommer R.J."/>
        </authorList>
    </citation>
    <scope>NUCLEOTIDE SEQUENCE</scope>
    <source>
        <strain evidence="2">RS0144</strain>
    </source>
</reference>
<organism evidence="2 3">
    <name type="scientific">Pristionchus entomophagus</name>
    <dbReference type="NCBI Taxonomy" id="358040"/>
    <lineage>
        <taxon>Eukaryota</taxon>
        <taxon>Metazoa</taxon>
        <taxon>Ecdysozoa</taxon>
        <taxon>Nematoda</taxon>
        <taxon>Chromadorea</taxon>
        <taxon>Rhabditida</taxon>
        <taxon>Rhabditina</taxon>
        <taxon>Diplogasteromorpha</taxon>
        <taxon>Diplogasteroidea</taxon>
        <taxon>Neodiplogasteridae</taxon>
        <taxon>Pristionchus</taxon>
    </lineage>
</organism>
<proteinExistence type="predicted"/>
<protein>
    <recommendedName>
        <fullName evidence="4">BTB domain-containing protein</fullName>
    </recommendedName>
</protein>
<sequence>EEEEEKEDEERDEEKEDDDEMEFDHRITFYKNKSYSTDCIKRIVQNVSIGHIVIRLPGSNTFHREIYNLIKEFDINHLEFGYTCIHALEEVMVDSYFLDLAKSCKKLDVIRSENVSPDAFHKMYKEHDRGSTKLLEFHSTYMSNKQ</sequence>
<dbReference type="Proteomes" id="UP001432027">
    <property type="component" value="Unassembled WGS sequence"/>
</dbReference>
<evidence type="ECO:0000256" key="1">
    <source>
        <dbReference type="SAM" id="MobiDB-lite"/>
    </source>
</evidence>
<feature type="region of interest" description="Disordered" evidence="1">
    <location>
        <begin position="1"/>
        <end position="21"/>
    </location>
</feature>
<evidence type="ECO:0000313" key="2">
    <source>
        <dbReference type="EMBL" id="GMS90341.1"/>
    </source>
</evidence>
<name>A0AAV5T424_9BILA</name>
<dbReference type="EMBL" id="BTSX01000003">
    <property type="protein sequence ID" value="GMS90341.1"/>
    <property type="molecule type" value="Genomic_DNA"/>
</dbReference>
<keyword evidence="3" id="KW-1185">Reference proteome</keyword>
<gene>
    <name evidence="2" type="ORF">PENTCL1PPCAC_12516</name>
</gene>
<dbReference type="AlphaFoldDB" id="A0AAV5T424"/>
<evidence type="ECO:0008006" key="4">
    <source>
        <dbReference type="Google" id="ProtNLM"/>
    </source>
</evidence>
<feature type="non-terminal residue" evidence="2">
    <location>
        <position position="1"/>
    </location>
</feature>
<feature type="non-terminal residue" evidence="2">
    <location>
        <position position="146"/>
    </location>
</feature>
<accession>A0AAV5T424</accession>
<comment type="caution">
    <text evidence="2">The sequence shown here is derived from an EMBL/GenBank/DDBJ whole genome shotgun (WGS) entry which is preliminary data.</text>
</comment>